<organism evidence="2 3">
    <name type="scientific">Cystoisospora suis</name>
    <dbReference type="NCBI Taxonomy" id="483139"/>
    <lineage>
        <taxon>Eukaryota</taxon>
        <taxon>Sar</taxon>
        <taxon>Alveolata</taxon>
        <taxon>Apicomplexa</taxon>
        <taxon>Conoidasida</taxon>
        <taxon>Coccidia</taxon>
        <taxon>Eucoccidiorida</taxon>
        <taxon>Eimeriorina</taxon>
        <taxon>Sarcocystidae</taxon>
        <taxon>Cystoisospora</taxon>
    </lineage>
</organism>
<feature type="compositionally biased region" description="Basic and acidic residues" evidence="1">
    <location>
        <begin position="248"/>
        <end position="272"/>
    </location>
</feature>
<feature type="region of interest" description="Disordered" evidence="1">
    <location>
        <begin position="248"/>
        <end position="330"/>
    </location>
</feature>
<dbReference type="EMBL" id="MIGC01001638">
    <property type="protein sequence ID" value="PHJ22526.1"/>
    <property type="molecule type" value="Genomic_DNA"/>
</dbReference>
<name>A0A2C6L4U5_9APIC</name>
<feature type="compositionally biased region" description="Low complexity" evidence="1">
    <location>
        <begin position="293"/>
        <end position="305"/>
    </location>
</feature>
<gene>
    <name evidence="2" type="ORF">CSUI_003630</name>
</gene>
<keyword evidence="3" id="KW-1185">Reference proteome</keyword>
<feature type="region of interest" description="Disordered" evidence="1">
    <location>
        <begin position="422"/>
        <end position="464"/>
    </location>
</feature>
<sequence>MPAVKERIIHSDSTCPACVDSQSRNRLHARLRRTIRNLNVVRSWNERRLASGPGGCPMKDQRCCDADLIFSRMLEEPPCFGRGQPLPSCKQEQVDPGEEGVVIELSVSPLASPHTQDAGEQRRQIIHGPQEADATVRQHCLLYGTSSSPGGEERNNGAGPKILETALSSERKDSGDLAEEKTNSTYSEGLSQDGRNACQNSSPAGSCFEEPAVISAGEPNRPGSLVRAPLGTERIEEVRERFSLEGRGRGEVKKNREGATESRGGEDVEDRVQIGSDGSDQGGDHPRKRRRQSQSSSPTVRSASPCCDSEDNLSDTTSAPVSSSSTRTARVARANFHGEVSVRREQDSRPSAVPCMIAPANACVNCVFYCSKRRKVTVGIFDTTKVVVTSHMPEPADQDEQVTAVPARTTADGGASALVTASGNEEQIRDNESEELSSSDGVSLIEREGPEPRRQKKQRNSFEGKMASLSPGTVIVEEKAEIHWMSFEEARKRYWKALTEFLLSRCAVTAAVEHKK</sequence>
<dbReference type="Proteomes" id="UP000221165">
    <property type="component" value="Unassembled WGS sequence"/>
</dbReference>
<dbReference type="VEuPathDB" id="ToxoDB:CSUI_003630"/>
<proteinExistence type="predicted"/>
<dbReference type="RefSeq" id="XP_067924203.1">
    <property type="nucleotide sequence ID" value="XM_068063826.1"/>
</dbReference>
<accession>A0A2C6L4U5</accession>
<dbReference type="AlphaFoldDB" id="A0A2C6L4U5"/>
<evidence type="ECO:0000313" key="2">
    <source>
        <dbReference type="EMBL" id="PHJ22526.1"/>
    </source>
</evidence>
<evidence type="ECO:0000256" key="1">
    <source>
        <dbReference type="SAM" id="MobiDB-lite"/>
    </source>
</evidence>
<reference evidence="2 3" key="1">
    <citation type="journal article" date="2017" name="Int. J. Parasitol.">
        <title>The genome of the protozoan parasite Cystoisospora suis and a reverse vaccinology approach to identify vaccine candidates.</title>
        <authorList>
            <person name="Palmieri N."/>
            <person name="Shrestha A."/>
            <person name="Ruttkowski B."/>
            <person name="Beck T."/>
            <person name="Vogl C."/>
            <person name="Tomley F."/>
            <person name="Blake D.P."/>
            <person name="Joachim A."/>
        </authorList>
    </citation>
    <scope>NUCLEOTIDE SEQUENCE [LARGE SCALE GENOMIC DNA]</scope>
    <source>
        <strain evidence="2 3">Wien I</strain>
    </source>
</reference>
<feature type="compositionally biased region" description="Polar residues" evidence="1">
    <location>
        <begin position="183"/>
        <end position="204"/>
    </location>
</feature>
<protein>
    <submittedName>
        <fullName evidence="2">Uncharacterized protein</fullName>
    </submittedName>
</protein>
<dbReference type="GeneID" id="94427037"/>
<evidence type="ECO:0000313" key="3">
    <source>
        <dbReference type="Proteomes" id="UP000221165"/>
    </source>
</evidence>
<feature type="region of interest" description="Disordered" evidence="1">
    <location>
        <begin position="168"/>
        <end position="204"/>
    </location>
</feature>
<feature type="compositionally biased region" description="Low complexity" evidence="1">
    <location>
        <begin position="316"/>
        <end position="330"/>
    </location>
</feature>
<comment type="caution">
    <text evidence="2">The sequence shown here is derived from an EMBL/GenBank/DDBJ whole genome shotgun (WGS) entry which is preliminary data.</text>
</comment>
<feature type="compositionally biased region" description="Basic and acidic residues" evidence="1">
    <location>
        <begin position="169"/>
        <end position="182"/>
    </location>
</feature>